<name>A0AAU8I707_9XANT</name>
<protein>
    <submittedName>
        <fullName evidence="2">Uncharacterized protein</fullName>
    </submittedName>
</protein>
<evidence type="ECO:0000313" key="3">
    <source>
        <dbReference type="Proteomes" id="UP001430647"/>
    </source>
</evidence>
<evidence type="ECO:0000313" key="1">
    <source>
        <dbReference type="EMBL" id="MCI2260572.1"/>
    </source>
</evidence>
<dbReference type="AlphaFoldDB" id="A0AAU8I707"/>
<sequence>MQAATKTNKEVPMRWCMMLVAVLCSGMVSAAEPFRMQNLMLLQPDAVMRERAGNIEALAAYVKALNAAASRELARVGTPRPAAGFVAVAVRPGGRSRIWLDLAPTLPDATATTLVTALERVPPFQAKGGVVVFALNVTLWDAPPTERQGPSPAAWQRVAEGQGAPMEIGDLVDRVWPASAAH</sequence>
<organism evidence="2">
    <name type="scientific">Xanthomonas indica</name>
    <dbReference type="NCBI Taxonomy" id="2912242"/>
    <lineage>
        <taxon>Bacteria</taxon>
        <taxon>Pseudomonadati</taxon>
        <taxon>Pseudomonadota</taxon>
        <taxon>Gammaproteobacteria</taxon>
        <taxon>Lysobacterales</taxon>
        <taxon>Lysobacteraceae</taxon>
        <taxon>Xanthomonas</taxon>
    </lineage>
</organism>
<gene>
    <name evidence="1" type="ORF">L3V74_03380</name>
    <name evidence="2" type="ORF">Q7W82_02995</name>
</gene>
<dbReference type="KEGG" id="xin:Q7W82_02995"/>
<dbReference type="EMBL" id="CP131914">
    <property type="protein sequence ID" value="XCI81146.1"/>
    <property type="molecule type" value="Genomic_DNA"/>
</dbReference>
<keyword evidence="3" id="KW-1185">Reference proteome</keyword>
<accession>A0AAU8I707</accession>
<reference evidence="1" key="2">
    <citation type="submission" date="2022-01" db="EMBL/GenBank/DDBJ databases">
        <authorList>
            <person name="Rana R."/>
            <person name="Patil P.B."/>
        </authorList>
    </citation>
    <scope>NUCLEOTIDE SEQUENCE</scope>
    <source>
        <strain evidence="1">PPL560</strain>
    </source>
</reference>
<proteinExistence type="predicted"/>
<reference evidence="1 3" key="1">
    <citation type="journal article" date="2022" name="Curr. Microbiol.">
        <title>Xanthomonas indica sp. nov., a Novel Member of Non-Pathogenic Xanthomonas Community from Healthy Rice Seeds.</title>
        <authorList>
            <person name="Rana R."/>
            <person name="Madhavan V.N."/>
            <person name="Saroha T."/>
            <person name="Bansal K."/>
            <person name="Kaur A."/>
            <person name="Sonti R.V."/>
            <person name="Patel H.K."/>
            <person name="Patil P.B."/>
        </authorList>
    </citation>
    <scope>NUCLEOTIDE SEQUENCE [LARGE SCALE GENOMIC DNA]</scope>
    <source>
        <strain evidence="1 3">PPL560</strain>
    </source>
</reference>
<dbReference type="RefSeq" id="WP_242157886.1">
    <property type="nucleotide sequence ID" value="NZ_CP131914.1"/>
</dbReference>
<dbReference type="EMBL" id="JAKJPQ010000002">
    <property type="protein sequence ID" value="MCI2260572.1"/>
    <property type="molecule type" value="Genomic_DNA"/>
</dbReference>
<evidence type="ECO:0000313" key="2">
    <source>
        <dbReference type="EMBL" id="XCI81146.1"/>
    </source>
</evidence>
<reference evidence="2" key="3">
    <citation type="submission" date="2023-08" db="EMBL/GenBank/DDBJ databases">
        <title>Complete genome sequence of Xanthomonas indica.</title>
        <authorList>
            <person name="Patil P.B."/>
            <person name="Rana R."/>
        </authorList>
    </citation>
    <scope>NUCLEOTIDE SEQUENCE</scope>
    <source>
        <strain evidence="2">PPL560</strain>
    </source>
</reference>
<dbReference type="Proteomes" id="UP001430647">
    <property type="component" value="Unassembled WGS sequence"/>
</dbReference>